<comment type="subcellular location">
    <subcellularLocation>
        <location evidence="1 7">Cell membrane</location>
        <topology evidence="1 7">Multi-pass membrane protein</topology>
    </subcellularLocation>
</comment>
<dbReference type="PANTHER" id="PTHR43005:SF1">
    <property type="entry name" value="SPERMIDINE_PUTRESCINE TRANSPORT SYSTEM PERMEASE PROTEIN"/>
    <property type="match status" value="1"/>
</dbReference>
<feature type="transmembrane region" description="Helical" evidence="7">
    <location>
        <begin position="129"/>
        <end position="151"/>
    </location>
</feature>
<feature type="transmembrane region" description="Helical" evidence="7">
    <location>
        <begin position="546"/>
        <end position="567"/>
    </location>
</feature>
<evidence type="ECO:0000256" key="2">
    <source>
        <dbReference type="ARBA" id="ARBA00022448"/>
    </source>
</evidence>
<evidence type="ECO:0000313" key="10">
    <source>
        <dbReference type="Proteomes" id="UP001153050"/>
    </source>
</evidence>
<reference evidence="9 10" key="1">
    <citation type="submission" date="2022-03" db="EMBL/GenBank/DDBJ databases">
        <authorList>
            <person name="Brunel B."/>
        </authorList>
    </citation>
    <scope>NUCLEOTIDE SEQUENCE [LARGE SCALE GENOMIC DNA]</scope>
    <source>
        <strain evidence="9">STM5069sample</strain>
    </source>
</reference>
<keyword evidence="5 7" id="KW-1133">Transmembrane helix</keyword>
<feature type="transmembrane region" description="Helical" evidence="7">
    <location>
        <begin position="238"/>
        <end position="258"/>
    </location>
</feature>
<dbReference type="InterPro" id="IPR000515">
    <property type="entry name" value="MetI-like"/>
</dbReference>
<feature type="transmembrane region" description="Helical" evidence="7">
    <location>
        <begin position="289"/>
        <end position="309"/>
    </location>
</feature>
<protein>
    <submittedName>
        <fullName evidence="9">Adhesin</fullName>
    </submittedName>
</protein>
<feature type="transmembrane region" description="Helical" evidence="7">
    <location>
        <begin position="32"/>
        <end position="55"/>
    </location>
</feature>
<evidence type="ECO:0000313" key="9">
    <source>
        <dbReference type="EMBL" id="CAH2400949.1"/>
    </source>
</evidence>
<feature type="domain" description="ABC transmembrane type-1" evidence="8">
    <location>
        <begin position="92"/>
        <end position="306"/>
    </location>
</feature>
<feature type="transmembrane region" description="Helical" evidence="7">
    <location>
        <begin position="433"/>
        <end position="455"/>
    </location>
</feature>
<name>A0ABM9DXQ6_9HYPH</name>
<keyword evidence="3" id="KW-1003">Cell membrane</keyword>
<feature type="transmembrane region" description="Helical" evidence="7">
    <location>
        <begin position="462"/>
        <end position="487"/>
    </location>
</feature>
<feature type="domain" description="ABC transmembrane type-1" evidence="8">
    <location>
        <begin position="429"/>
        <end position="622"/>
    </location>
</feature>
<dbReference type="EMBL" id="CAKXZT010000121">
    <property type="protein sequence ID" value="CAH2400949.1"/>
    <property type="molecule type" value="Genomic_DNA"/>
</dbReference>
<feature type="transmembrane region" description="Helical" evidence="7">
    <location>
        <begin position="96"/>
        <end position="117"/>
    </location>
</feature>
<dbReference type="CDD" id="cd06261">
    <property type="entry name" value="TM_PBP2"/>
    <property type="match status" value="2"/>
</dbReference>
<keyword evidence="2 7" id="KW-0813">Transport</keyword>
<dbReference type="PANTHER" id="PTHR43005">
    <property type="entry name" value="BLR7065 PROTEIN"/>
    <property type="match status" value="1"/>
</dbReference>
<evidence type="ECO:0000256" key="5">
    <source>
        <dbReference type="ARBA" id="ARBA00022989"/>
    </source>
</evidence>
<proteinExistence type="inferred from homology"/>
<dbReference type="SUPFAM" id="SSF161098">
    <property type="entry name" value="MetI-like"/>
    <property type="match status" value="2"/>
</dbReference>
<evidence type="ECO:0000256" key="3">
    <source>
        <dbReference type="ARBA" id="ARBA00022475"/>
    </source>
</evidence>
<keyword evidence="4 7" id="KW-0812">Transmembrane</keyword>
<evidence type="ECO:0000256" key="1">
    <source>
        <dbReference type="ARBA" id="ARBA00004651"/>
    </source>
</evidence>
<feature type="transmembrane region" description="Helical" evidence="7">
    <location>
        <begin position="601"/>
        <end position="622"/>
    </location>
</feature>
<comment type="similarity">
    <text evidence="7">Belongs to the binding-protein-dependent transport system permease family.</text>
</comment>
<evidence type="ECO:0000256" key="6">
    <source>
        <dbReference type="ARBA" id="ARBA00023136"/>
    </source>
</evidence>
<sequence>MMCEDAMTTTLLPSQRIEPLAHQRRRRISLPAFAYFSVAPTLILMVLIVGVPLLYSLYLSFNITNPITKRWIFVGFANYTKIFQSQDFWYALGRTLYFSAIAVIGTTVLGTLIALVLNQRFAGRGFLRSVVLVPWAMAPVSIGVLWSFIYAGNFGLLNGFLNDVGLGSWGRAWFGEGFRALNLVALTQVWNQTPLTTLMLLSSLQSMPGNLHRAAILDGAGPVKRFFSITLPWLKPTLLFSTIISTINAFLAFDIIWIMTRGGPGAATTTLSWLGYMQSFQFLKFGEGAALLYVLTFLSLAFAIAYFAFLSPRKARTTVPVMAAPALQTASRLRPPMVVLPEWKPKRLMGPIATRNTGRILFALAVAAIFVWSFLPVAALILISLSPATDLIRTPPSVVPSTLTFENYRAVLMAQGTTSVQAARVPLSLLNSFGIGIVVSVVNVALGTLAGYGFARYAGHRFFAVSLWALLLTRMVPALTLVLPFFVIFRTLGLIDTHLGLVIAYSTILMPLAAWMMKTSFETVPLSLERAALIDGCSRWTMFCKVLVPVVRPAIVAALIFCFLVSWNEFLFAMILTSTPKTQTIPVVIAGFLNQARFYEYGPLFAASVLAILPPVAVAFFFQRYLVQGALSGAVKG</sequence>
<dbReference type="InterPro" id="IPR035906">
    <property type="entry name" value="MetI-like_sf"/>
</dbReference>
<keyword evidence="10" id="KW-1185">Reference proteome</keyword>
<accession>A0ABM9DXQ6</accession>
<dbReference type="PROSITE" id="PS50928">
    <property type="entry name" value="ABC_TM1"/>
    <property type="match status" value="2"/>
</dbReference>
<evidence type="ECO:0000259" key="8">
    <source>
        <dbReference type="PROSITE" id="PS50928"/>
    </source>
</evidence>
<organism evidence="9 10">
    <name type="scientific">Mesorhizobium escarrei</name>
    <dbReference type="NCBI Taxonomy" id="666018"/>
    <lineage>
        <taxon>Bacteria</taxon>
        <taxon>Pseudomonadati</taxon>
        <taxon>Pseudomonadota</taxon>
        <taxon>Alphaproteobacteria</taxon>
        <taxon>Hyphomicrobiales</taxon>
        <taxon>Phyllobacteriaceae</taxon>
        <taxon>Mesorhizobium</taxon>
    </lineage>
</organism>
<dbReference type="Proteomes" id="UP001153050">
    <property type="component" value="Unassembled WGS sequence"/>
</dbReference>
<gene>
    <name evidence="9" type="ORF">MES5069_270170</name>
</gene>
<evidence type="ECO:0000256" key="7">
    <source>
        <dbReference type="RuleBase" id="RU363032"/>
    </source>
</evidence>
<keyword evidence="6 7" id="KW-0472">Membrane</keyword>
<dbReference type="Pfam" id="PF00528">
    <property type="entry name" value="BPD_transp_1"/>
    <property type="match status" value="2"/>
</dbReference>
<comment type="caution">
    <text evidence="9">The sequence shown here is derived from an EMBL/GenBank/DDBJ whole genome shotgun (WGS) entry which is preliminary data.</text>
</comment>
<dbReference type="Gene3D" id="1.10.3720.10">
    <property type="entry name" value="MetI-like"/>
    <property type="match status" value="2"/>
</dbReference>
<feature type="transmembrane region" description="Helical" evidence="7">
    <location>
        <begin position="499"/>
        <end position="517"/>
    </location>
</feature>
<feature type="transmembrane region" description="Helical" evidence="7">
    <location>
        <begin position="360"/>
        <end position="385"/>
    </location>
</feature>
<evidence type="ECO:0000256" key="4">
    <source>
        <dbReference type="ARBA" id="ARBA00022692"/>
    </source>
</evidence>